<proteinExistence type="predicted"/>
<comment type="caution">
    <text evidence="2">The sequence shown here is derived from an EMBL/GenBank/DDBJ whole genome shotgun (WGS) entry which is preliminary data.</text>
</comment>
<dbReference type="InterPro" id="IPR011737">
    <property type="entry name" value="CHP02206_TP0381"/>
</dbReference>
<feature type="transmembrane region" description="Helical" evidence="1">
    <location>
        <begin position="164"/>
        <end position="184"/>
    </location>
</feature>
<dbReference type="Proteomes" id="UP000677265">
    <property type="component" value="Unassembled WGS sequence"/>
</dbReference>
<evidence type="ECO:0000313" key="4">
    <source>
        <dbReference type="Proteomes" id="UP000677265"/>
    </source>
</evidence>
<feature type="transmembrane region" description="Helical" evidence="1">
    <location>
        <begin position="133"/>
        <end position="152"/>
    </location>
</feature>
<dbReference type="Pfam" id="PF14808">
    <property type="entry name" value="TMEM164"/>
    <property type="match status" value="1"/>
</dbReference>
<keyword evidence="1" id="KW-0812">Transmembrane</keyword>
<dbReference type="RefSeq" id="WP_213146611.1">
    <property type="nucleotide sequence ID" value="NZ_JAGYPE020000034.1"/>
</dbReference>
<dbReference type="AlphaFoldDB" id="A0A942T887"/>
<feature type="transmembrane region" description="Helical" evidence="1">
    <location>
        <begin position="49"/>
        <end position="68"/>
    </location>
</feature>
<dbReference type="EMBL" id="JAGYPE020000034">
    <property type="protein sequence ID" value="MCH6267308.1"/>
    <property type="molecule type" value="Genomic_DNA"/>
</dbReference>
<feature type="transmembrane region" description="Helical" evidence="1">
    <location>
        <begin position="102"/>
        <end position="121"/>
    </location>
</feature>
<reference evidence="2" key="1">
    <citation type="submission" date="2021-05" db="EMBL/GenBank/DDBJ databases">
        <title>Novel Bacillus species.</title>
        <authorList>
            <person name="Liu G."/>
        </authorList>
    </citation>
    <scope>NUCLEOTIDE SEQUENCE</scope>
    <source>
        <strain evidence="2 4">FJAT-50051</strain>
    </source>
</reference>
<keyword evidence="4" id="KW-1185">Reference proteome</keyword>
<gene>
    <name evidence="3" type="ORF">KHB02_017450</name>
    <name evidence="2" type="ORF">KHB02_36380</name>
</gene>
<name>A0A942T887_9BACI</name>
<organism evidence="2">
    <name type="scientific">Neobacillus citreus</name>
    <dbReference type="NCBI Taxonomy" id="2833578"/>
    <lineage>
        <taxon>Bacteria</taxon>
        <taxon>Bacillati</taxon>
        <taxon>Bacillota</taxon>
        <taxon>Bacilli</taxon>
        <taxon>Bacillales</taxon>
        <taxon>Bacillaceae</taxon>
        <taxon>Neobacillus</taxon>
    </lineage>
</organism>
<feature type="transmembrane region" description="Helical" evidence="1">
    <location>
        <begin position="15"/>
        <end position="37"/>
    </location>
</feature>
<feature type="transmembrane region" description="Helical" evidence="1">
    <location>
        <begin position="80"/>
        <end position="97"/>
    </location>
</feature>
<evidence type="ECO:0000313" key="3">
    <source>
        <dbReference type="EMBL" id="MCH6267308.1"/>
    </source>
</evidence>
<evidence type="ECO:0000313" key="2">
    <source>
        <dbReference type="EMBL" id="MBS4186851.1"/>
    </source>
</evidence>
<keyword evidence="1" id="KW-1133">Transmembrane helix</keyword>
<accession>A0A942T887</accession>
<dbReference type="EMBL" id="JAGYPE010000007">
    <property type="protein sequence ID" value="MBS4186851.1"/>
    <property type="molecule type" value="Genomic_DNA"/>
</dbReference>
<dbReference type="NCBIfam" id="TIGR02206">
    <property type="entry name" value="intg_mem_TP0381"/>
    <property type="match status" value="1"/>
</dbReference>
<keyword evidence="1" id="KW-0472">Membrane</keyword>
<sequence>MEWFGDNYAKFDFEMFSLSHFIIMGIFLGFTAGLYYMRGRLKDEKWRHAEIGLAISLIILELINHLWMYVNGNWKASHSLPLELCNISLLLTIIFLFSRKKLLYEILLFTGLLGATQAIFTPSLNYDFPHFRFFHFFITHMVIVWVPLYFTWAKGFRPTIWSCVKLFVFINVLAPTVLLINYLVDGNYMYLNHKPKHASLLDFLGPYPYYILSLEVLTIILTLIVWFVFKEKKGKI</sequence>
<protein>
    <submittedName>
        <fullName evidence="2">TIGR02206 family membrane protein</fullName>
    </submittedName>
</protein>
<evidence type="ECO:0000256" key="1">
    <source>
        <dbReference type="SAM" id="Phobius"/>
    </source>
</evidence>
<feature type="transmembrane region" description="Helical" evidence="1">
    <location>
        <begin position="209"/>
        <end position="229"/>
    </location>
</feature>